<dbReference type="PANTHER" id="PTHR45980:SF9">
    <property type="entry name" value="PROTEASE DO-LIKE 10, MITOCHONDRIAL-RELATED"/>
    <property type="match status" value="1"/>
</dbReference>
<accession>K0SFR9</accession>
<feature type="region of interest" description="Disordered" evidence="5">
    <location>
        <begin position="1"/>
        <end position="60"/>
    </location>
</feature>
<feature type="compositionally biased region" description="Basic residues" evidence="5">
    <location>
        <begin position="1055"/>
        <end position="1077"/>
    </location>
</feature>
<dbReference type="InterPro" id="IPR046449">
    <property type="entry name" value="DEGP_PDZ_sf"/>
</dbReference>
<dbReference type="Pfam" id="PF13365">
    <property type="entry name" value="Trypsin_2"/>
    <property type="match status" value="1"/>
</dbReference>
<keyword evidence="4" id="KW-0843">Virulence</keyword>
<feature type="compositionally biased region" description="Low complexity" evidence="5">
    <location>
        <begin position="24"/>
        <end position="36"/>
    </location>
</feature>
<dbReference type="GO" id="GO:0004252">
    <property type="term" value="F:serine-type endopeptidase activity"/>
    <property type="evidence" value="ECO:0007669"/>
    <property type="project" value="TreeGrafter"/>
</dbReference>
<dbReference type="Pfam" id="PF17815">
    <property type="entry name" value="PDZ_3"/>
    <property type="match status" value="1"/>
</dbReference>
<evidence type="ECO:0000313" key="9">
    <source>
        <dbReference type="Proteomes" id="UP000266841"/>
    </source>
</evidence>
<evidence type="ECO:0000259" key="7">
    <source>
        <dbReference type="Pfam" id="PF17815"/>
    </source>
</evidence>
<dbReference type="Gene3D" id="2.30.42.10">
    <property type="match status" value="1"/>
</dbReference>
<organism evidence="8 9">
    <name type="scientific">Thalassiosira oceanica</name>
    <name type="common">Marine diatom</name>
    <dbReference type="NCBI Taxonomy" id="159749"/>
    <lineage>
        <taxon>Eukaryota</taxon>
        <taxon>Sar</taxon>
        <taxon>Stramenopiles</taxon>
        <taxon>Ochrophyta</taxon>
        <taxon>Bacillariophyta</taxon>
        <taxon>Coscinodiscophyceae</taxon>
        <taxon>Thalassiosirophycidae</taxon>
        <taxon>Thalassiosirales</taxon>
        <taxon>Thalassiosiraceae</taxon>
        <taxon>Thalassiosira</taxon>
    </lineage>
</organism>
<feature type="compositionally biased region" description="Basic and acidic residues" evidence="5">
    <location>
        <begin position="717"/>
        <end position="726"/>
    </location>
</feature>
<proteinExistence type="predicted"/>
<evidence type="ECO:0000259" key="6">
    <source>
        <dbReference type="Pfam" id="PF03067"/>
    </source>
</evidence>
<reference evidence="8 9" key="1">
    <citation type="journal article" date="2012" name="Genome Biol.">
        <title>Genome and low-iron response of an oceanic diatom adapted to chronic iron limitation.</title>
        <authorList>
            <person name="Lommer M."/>
            <person name="Specht M."/>
            <person name="Roy A.S."/>
            <person name="Kraemer L."/>
            <person name="Andreson R."/>
            <person name="Gutowska M.A."/>
            <person name="Wolf J."/>
            <person name="Bergner S.V."/>
            <person name="Schilhabel M.B."/>
            <person name="Klostermeier U.C."/>
            <person name="Beiko R.G."/>
            <person name="Rosenstiel P."/>
            <person name="Hippler M."/>
            <person name="Laroche J."/>
        </authorList>
    </citation>
    <scope>NUCLEOTIDE SEQUENCE [LARGE SCALE GENOMIC DNA]</scope>
    <source>
        <strain evidence="8 9">CCMP1005</strain>
    </source>
</reference>
<feature type="compositionally biased region" description="Acidic residues" evidence="5">
    <location>
        <begin position="1"/>
        <end position="13"/>
    </location>
</feature>
<name>K0SFR9_THAOC</name>
<keyword evidence="1" id="KW-0645">Protease</keyword>
<dbReference type="PANTHER" id="PTHR45980">
    <property type="match status" value="1"/>
</dbReference>
<evidence type="ECO:0000256" key="3">
    <source>
        <dbReference type="ARBA" id="ARBA00022825"/>
    </source>
</evidence>
<dbReference type="Proteomes" id="UP000266841">
    <property type="component" value="Unassembled WGS sequence"/>
</dbReference>
<dbReference type="Gene3D" id="2.40.10.10">
    <property type="entry name" value="Trypsin-like serine proteases"/>
    <property type="match status" value="2"/>
</dbReference>
<evidence type="ECO:0000256" key="5">
    <source>
        <dbReference type="SAM" id="MobiDB-lite"/>
    </source>
</evidence>
<keyword evidence="9" id="KW-1185">Reference proteome</keyword>
<dbReference type="InterPro" id="IPR043504">
    <property type="entry name" value="Peptidase_S1_PA_chymotrypsin"/>
</dbReference>
<sequence length="1077" mass="116604">MSDDESDPPEDNPTDLMASAADELPPSAASVAALARAAKRPKVSSSSSRPRRSSSGRTRPVVKLLVTSFGHRLPNPVAPSKPSDGIRIVTNAHVVRNASTVRARASFGPHVVSCEVEWLSLPLDLALLKIAGGDWHEFCRGWNFPELDPKVVGEDGKGKREDDGNSKAEDGMAAMNIDSEDGAKDGKLAEMEKLAEGGDGKDAGGGGRPEEAGGGGSTKRPDSSTGSKCLTFSAGLPRLDENVTCVGFPQGGSQISVTRGVVSRIDVDSNYVLRIQIDAAINPGNSGGPVFDEKGQVVGIASAHLRGASNVGYIIPSKIVEMFLGMCRDGIEVGVEDRFSGLGTLVVLDEQTEESNEPRHVPGISNLGIHGSQNLESKALRRSLGLEELDLSGGVRIVGAIGKTLPGGDEGCKTEPKAGEGESDAVKESIDGDCGGGSGGEDGLLADDVLLTINGEAIGMDGTIQLSPTRPDERINFRSLVTCQRVGSKVTLDVLRNKERKELVVRLDMSRFVVPQYDDYDAVPLYCVVGGCVFSPLTLPLVSEKKSKNPSSFGRYFRDQRVGNEQVLVLSKVLNDEVNVGYHGWKNLVLRTVNGMEVSNIQDLVGVLVQRIESETVEFRLTVVGQEDADYVICMGLDDVLSSESRILGRHMIASWASTDALSAGLRGEIEGREAVEAKRLLSWNSMRAPPAGRQIEDRRRNTSRKERSRRWTGRAGGEDKSGAEARWETGDGNKVVVSAAVEVSRGPWSADDRNFNPAVCERRLRKDGLCGGIGSGVCAASARSAIRRGTRLPRDAPLAKPSRLRGDVLEFKDRRRSNARGLNQGGPDLSRCGISGEHNYDAPRNALGGLMKARIQESYSQGDKIRVDVVLTAHHMVRSTLVFSQRITQRSQSSVQGHFEFSACPIQHGEIPQQDCFDRYPLTFVKDLLYGGVADENYPERAYIAPMKYSLQKSGDSYMNEVSYSFLMQLPRDLHGDLVLIQWNCAEASISPKQKSSLDDSKADSVNKPGGKTKPGKLNIGSNKPKKDKAPCKKNPGGKRRPKDKDKECDKFKPNRRSKKAGIRHKMHNRMKMVPH</sequence>
<evidence type="ECO:0000313" key="8">
    <source>
        <dbReference type="EMBL" id="EJK64993.1"/>
    </source>
</evidence>
<feature type="region of interest" description="Disordered" evidence="5">
    <location>
        <begin position="150"/>
        <end position="184"/>
    </location>
</feature>
<dbReference type="Gene3D" id="3.20.190.20">
    <property type="match status" value="1"/>
</dbReference>
<dbReference type="AlphaFoldDB" id="K0SFR9"/>
<feature type="domain" description="Chitin-binding type-4" evidence="6">
    <location>
        <begin position="820"/>
        <end position="987"/>
    </location>
</feature>
<protein>
    <recommendedName>
        <fullName evidence="10">Protease Do-like PDZ domain-containing protein</fullName>
    </recommendedName>
</protein>
<feature type="region of interest" description="Disordered" evidence="5">
    <location>
        <begin position="196"/>
        <end position="229"/>
    </location>
</feature>
<dbReference type="GO" id="GO:0006508">
    <property type="term" value="P:proteolysis"/>
    <property type="evidence" value="ECO:0007669"/>
    <property type="project" value="UniProtKB-KW"/>
</dbReference>
<feature type="compositionally biased region" description="Basic and acidic residues" evidence="5">
    <location>
        <begin position="410"/>
        <end position="427"/>
    </location>
</feature>
<dbReference type="InterPro" id="IPR009003">
    <property type="entry name" value="Peptidase_S1_PA"/>
</dbReference>
<evidence type="ECO:0000256" key="4">
    <source>
        <dbReference type="ARBA" id="ARBA00023026"/>
    </source>
</evidence>
<keyword evidence="3" id="KW-0720">Serine protease</keyword>
<dbReference type="EMBL" id="AGNL01016593">
    <property type="protein sequence ID" value="EJK64993.1"/>
    <property type="molecule type" value="Genomic_DNA"/>
</dbReference>
<dbReference type="eggNOG" id="KOG1320">
    <property type="taxonomic scope" value="Eukaryota"/>
</dbReference>
<dbReference type="InterPro" id="IPR004302">
    <property type="entry name" value="Cellulose/chitin-bd_N"/>
</dbReference>
<gene>
    <name evidence="8" type="ORF">THAOC_14214</name>
</gene>
<feature type="region of interest" description="Disordered" evidence="5">
    <location>
        <begin position="993"/>
        <end position="1077"/>
    </location>
</feature>
<dbReference type="Pfam" id="PF03067">
    <property type="entry name" value="LPMO_10"/>
    <property type="match status" value="1"/>
</dbReference>
<dbReference type="SUPFAM" id="SSF50494">
    <property type="entry name" value="Trypsin-like serine proteases"/>
    <property type="match status" value="1"/>
</dbReference>
<evidence type="ECO:0000256" key="1">
    <source>
        <dbReference type="ARBA" id="ARBA00022670"/>
    </source>
</evidence>
<feature type="compositionally biased region" description="Basic and acidic residues" evidence="5">
    <location>
        <begin position="1044"/>
        <end position="1054"/>
    </location>
</feature>
<feature type="compositionally biased region" description="Basic and acidic residues" evidence="5">
    <location>
        <begin position="150"/>
        <end position="170"/>
    </location>
</feature>
<feature type="domain" description="Protease Do-like PDZ" evidence="7">
    <location>
        <begin position="518"/>
        <end position="660"/>
    </location>
</feature>
<evidence type="ECO:0000256" key="2">
    <source>
        <dbReference type="ARBA" id="ARBA00022801"/>
    </source>
</evidence>
<feature type="region of interest" description="Disordered" evidence="5">
    <location>
        <begin position="406"/>
        <end position="427"/>
    </location>
</feature>
<evidence type="ECO:0008006" key="10">
    <source>
        <dbReference type="Google" id="ProtNLM"/>
    </source>
</evidence>
<feature type="compositionally biased region" description="Basic and acidic residues" evidence="5">
    <location>
        <begin position="695"/>
        <end position="706"/>
    </location>
</feature>
<feature type="region of interest" description="Disordered" evidence="5">
    <location>
        <begin position="690"/>
        <end position="726"/>
    </location>
</feature>
<dbReference type="InterPro" id="IPR036034">
    <property type="entry name" value="PDZ_sf"/>
</dbReference>
<keyword evidence="2" id="KW-0378">Hydrolase</keyword>
<feature type="compositionally biased region" description="Basic and acidic residues" evidence="5">
    <location>
        <begin position="997"/>
        <end position="1006"/>
    </location>
</feature>
<feature type="compositionally biased region" description="Gly residues" evidence="5">
    <location>
        <begin position="203"/>
        <end position="217"/>
    </location>
</feature>
<dbReference type="OrthoDB" id="4217619at2759"/>
<comment type="caution">
    <text evidence="8">The sequence shown here is derived from an EMBL/GenBank/DDBJ whole genome shotgun (WGS) entry which is preliminary data.</text>
</comment>
<dbReference type="InterPro" id="IPR041517">
    <property type="entry name" value="DEGP_PDZ"/>
</dbReference>